<gene>
    <name evidence="2" type="ORF">LQ327_15550</name>
</gene>
<dbReference type="Proteomes" id="UP001199469">
    <property type="component" value="Unassembled WGS sequence"/>
</dbReference>
<dbReference type="InterPro" id="IPR017517">
    <property type="entry name" value="Maleyloyr_isom"/>
</dbReference>
<dbReference type="NCBIfam" id="TIGR03086">
    <property type="entry name" value="TIGR03086 family metal-binding protein"/>
    <property type="match status" value="1"/>
</dbReference>
<dbReference type="SUPFAM" id="SSF109854">
    <property type="entry name" value="DinB/YfiT-like putative metalloenzymes"/>
    <property type="match status" value="1"/>
</dbReference>
<protein>
    <submittedName>
        <fullName evidence="2">TIGR03086 family metal-binding protein</fullName>
    </submittedName>
</protein>
<evidence type="ECO:0000313" key="2">
    <source>
        <dbReference type="EMBL" id="MCD2194787.1"/>
    </source>
</evidence>
<feature type="domain" description="Mycothiol-dependent maleylpyruvate isomerase metal-binding" evidence="1">
    <location>
        <begin position="5"/>
        <end position="123"/>
    </location>
</feature>
<dbReference type="InterPro" id="IPR034660">
    <property type="entry name" value="DinB/YfiT-like"/>
</dbReference>
<dbReference type="RefSeq" id="WP_230735208.1">
    <property type="nucleotide sequence ID" value="NZ_JAJNDB010000003.1"/>
</dbReference>
<accession>A0ABS8P924</accession>
<evidence type="ECO:0000313" key="3">
    <source>
        <dbReference type="Proteomes" id="UP001199469"/>
    </source>
</evidence>
<dbReference type="InterPro" id="IPR024344">
    <property type="entry name" value="MDMPI_metal-binding"/>
</dbReference>
<dbReference type="Gene3D" id="1.20.120.450">
    <property type="entry name" value="dinb family like domain"/>
    <property type="match status" value="1"/>
</dbReference>
<dbReference type="InterPro" id="IPR017520">
    <property type="entry name" value="CHP03086"/>
</dbReference>
<reference evidence="2 3" key="1">
    <citation type="submission" date="2021-11" db="EMBL/GenBank/DDBJ databases">
        <title>Draft genome sequence of Actinomycetospora sp. SF1 isolated from the rhizosphere soil.</title>
        <authorList>
            <person name="Duangmal K."/>
            <person name="Chantavorakit T."/>
        </authorList>
    </citation>
    <scope>NUCLEOTIDE SEQUENCE [LARGE SCALE GENOMIC DNA]</scope>
    <source>
        <strain evidence="2 3">TBRC 5722</strain>
    </source>
</reference>
<proteinExistence type="predicted"/>
<comment type="caution">
    <text evidence="2">The sequence shown here is derived from an EMBL/GenBank/DDBJ whole genome shotgun (WGS) entry which is preliminary data.</text>
</comment>
<dbReference type="NCBIfam" id="TIGR03083">
    <property type="entry name" value="maleylpyruvate isomerase family mycothiol-dependent enzyme"/>
    <property type="match status" value="1"/>
</dbReference>
<dbReference type="Pfam" id="PF11716">
    <property type="entry name" value="MDMPI_N"/>
    <property type="match status" value="1"/>
</dbReference>
<dbReference type="EMBL" id="JAJNDB010000003">
    <property type="protein sequence ID" value="MCD2194787.1"/>
    <property type="molecule type" value="Genomic_DNA"/>
</dbReference>
<evidence type="ECO:0000259" key="1">
    <source>
        <dbReference type="Pfam" id="PF11716"/>
    </source>
</evidence>
<sequence length="188" mass="19637">MHDFHPASAATARVVALVTDEHLDLPTPCEAWAVRDLLEHIVGFTAHFAAIGRQEELKEEPPASGLPDGWRTMVADALEDLTIAWRTPGAWDGQDTAGGTTMPRAALGVVALDELILHGWDLATAITVPFAASADDVQICLPFVEQFSGMQGGPFGAPLAGAQEAAGLNRLLLLSGRDPAIGPDGGVG</sequence>
<keyword evidence="3" id="KW-1185">Reference proteome</keyword>
<name>A0ABS8P924_9PSEU</name>
<organism evidence="2 3">
    <name type="scientific">Actinomycetospora endophytica</name>
    <dbReference type="NCBI Taxonomy" id="2291215"/>
    <lineage>
        <taxon>Bacteria</taxon>
        <taxon>Bacillati</taxon>
        <taxon>Actinomycetota</taxon>
        <taxon>Actinomycetes</taxon>
        <taxon>Pseudonocardiales</taxon>
        <taxon>Pseudonocardiaceae</taxon>
        <taxon>Actinomycetospora</taxon>
    </lineage>
</organism>